<dbReference type="EMBL" id="JYDH01000230">
    <property type="protein sequence ID" value="KRY27882.1"/>
    <property type="molecule type" value="Genomic_DNA"/>
</dbReference>
<keyword evidence="4" id="KW-0547">Nucleotide-binding</keyword>
<accession>A0A0V1ATA0</accession>
<evidence type="ECO:0000256" key="2">
    <source>
        <dbReference type="ARBA" id="ARBA00022801"/>
    </source>
</evidence>
<keyword evidence="7" id="KW-1185">Reference proteome</keyword>
<name>A0A0V1ATA0_TRISP</name>
<dbReference type="GO" id="GO:0016787">
    <property type="term" value="F:hydrolase activity"/>
    <property type="evidence" value="ECO:0007669"/>
    <property type="project" value="UniProtKB-KW"/>
</dbReference>
<evidence type="ECO:0000256" key="5">
    <source>
        <dbReference type="SAM" id="SignalP"/>
    </source>
</evidence>
<dbReference type="STRING" id="6334.A0A0V1ATA0"/>
<proteinExistence type="inferred from homology"/>
<evidence type="ECO:0000313" key="6">
    <source>
        <dbReference type="EMBL" id="KRY27882.1"/>
    </source>
</evidence>
<feature type="chain" id="PRO_5006874742" evidence="5">
    <location>
        <begin position="19"/>
        <end position="522"/>
    </location>
</feature>
<feature type="signal peptide" evidence="5">
    <location>
        <begin position="1"/>
        <end position="18"/>
    </location>
</feature>
<evidence type="ECO:0000256" key="1">
    <source>
        <dbReference type="ARBA" id="ARBA00009283"/>
    </source>
</evidence>
<gene>
    <name evidence="6" type="primary">uda-1</name>
    <name evidence="6" type="ORF">T01_516</name>
</gene>
<dbReference type="PANTHER" id="PTHR11782:SF127">
    <property type="entry name" value="NTPASE, ISOFORM F"/>
    <property type="match status" value="1"/>
</dbReference>
<keyword evidence="5" id="KW-0732">Signal</keyword>
<dbReference type="AlphaFoldDB" id="A0A0V1ATA0"/>
<dbReference type="OrthoDB" id="6372431at2759"/>
<dbReference type="Proteomes" id="UP000054776">
    <property type="component" value="Unassembled WGS sequence"/>
</dbReference>
<keyword evidence="2" id="KW-0378">Hydrolase</keyword>
<organism evidence="6 7">
    <name type="scientific">Trichinella spiralis</name>
    <name type="common">Trichina worm</name>
    <dbReference type="NCBI Taxonomy" id="6334"/>
    <lineage>
        <taxon>Eukaryota</taxon>
        <taxon>Metazoa</taxon>
        <taxon>Ecdysozoa</taxon>
        <taxon>Nematoda</taxon>
        <taxon>Enoplea</taxon>
        <taxon>Dorylaimia</taxon>
        <taxon>Trichinellida</taxon>
        <taxon>Trichinellidae</taxon>
        <taxon>Trichinella</taxon>
    </lineage>
</organism>
<dbReference type="Pfam" id="PF01150">
    <property type="entry name" value="GDA1_CD39"/>
    <property type="match status" value="2"/>
</dbReference>
<sequence>MIHDFLWLICNFICIVSADHQGNSMHHIFEEEQYEIKYCASEDLAEHEKGTCRFYTMIIDAGSTGTRLEIFEFSHNPSNPSIPFKLQKELFVERNPGLSSYSSVPKDAAAVVADLMEEAKLAIPKWLWKHSPVALRATAGFRLLPEETVKIILQEIMSLMICSLDCTFFNSWHYTCFCKCCSALQIETVLRDSPFLTGEDPATVLDGTDEGIFGWFTLNYLLDRLESSMQESNAQRSTIGEKLSAAAFDLGGGSTQVTFILRGSEEQYPSSFIKEITLFSKKVKLYSHSYLGNGVMASRLNILRISGKSTGTVISPCIAVADDLNWKFQETNYRILGSSEYGFDNCYKNVRKHVYLSSIHDAGRFILGDLYAFGYFYNHALRIGIISTQGGNVTAAQFLVAAKKACSRTEKFNNDSWKPWQCLDLTYIYSLLVDGYGIAADRNITIVKKLRGMEMSWALGAAHHLINTFHESKSRNNTIIENDLNERISEQLTQTCTNYWSEFQTYLLSCFYNLMSLFDLFE</sequence>
<comment type="caution">
    <text evidence="6">The sequence shown here is derived from an EMBL/GenBank/DDBJ whole genome shotgun (WGS) entry which is preliminary data.</text>
</comment>
<evidence type="ECO:0000256" key="4">
    <source>
        <dbReference type="PIRSR" id="PIRSR600407-2"/>
    </source>
</evidence>
<dbReference type="GO" id="GO:0005524">
    <property type="term" value="F:ATP binding"/>
    <property type="evidence" value="ECO:0007669"/>
    <property type="project" value="UniProtKB-KW"/>
</dbReference>
<dbReference type="Gene3D" id="3.30.420.150">
    <property type="entry name" value="Exopolyphosphatase. Domain 2"/>
    <property type="match status" value="1"/>
</dbReference>
<dbReference type="InterPro" id="IPR000407">
    <property type="entry name" value="GDA1_CD39_NTPase"/>
</dbReference>
<dbReference type="CDD" id="cd24046">
    <property type="entry name" value="ASKHA_NBD_NTPDase5-like"/>
    <property type="match status" value="1"/>
</dbReference>
<dbReference type="Gene3D" id="3.30.420.40">
    <property type="match status" value="1"/>
</dbReference>
<feature type="binding site" evidence="4">
    <location>
        <begin position="252"/>
        <end position="256"/>
    </location>
    <ligand>
        <name>ATP</name>
        <dbReference type="ChEBI" id="CHEBI:30616"/>
    </ligand>
</feature>
<comment type="similarity">
    <text evidence="1">Belongs to the GDA1/CD39 NTPase family.</text>
</comment>
<dbReference type="InParanoid" id="A0A0V1ATA0"/>
<reference evidence="6 7" key="1">
    <citation type="submission" date="2015-01" db="EMBL/GenBank/DDBJ databases">
        <title>Evolution of Trichinella species and genotypes.</title>
        <authorList>
            <person name="Korhonen P.K."/>
            <person name="Edoardo P."/>
            <person name="Giuseppe L.R."/>
            <person name="Gasser R.B."/>
        </authorList>
    </citation>
    <scope>NUCLEOTIDE SEQUENCE [LARGE SCALE GENOMIC DNA]</scope>
    <source>
        <strain evidence="6">ISS3</strain>
    </source>
</reference>
<keyword evidence="4" id="KW-0067">ATP-binding</keyword>
<feature type="active site" description="Proton acceptor" evidence="3">
    <location>
        <position position="210"/>
    </location>
</feature>
<dbReference type="FunCoup" id="A0A0V1ATA0">
    <property type="interactions" value="1588"/>
</dbReference>
<dbReference type="PANTHER" id="PTHR11782">
    <property type="entry name" value="ADENOSINE/GUANOSINE DIPHOSPHATASE"/>
    <property type="match status" value="1"/>
</dbReference>
<protein>
    <submittedName>
        <fullName evidence="6">Nucleoside-diphosphatase uda-1</fullName>
    </submittedName>
</protein>
<evidence type="ECO:0000313" key="7">
    <source>
        <dbReference type="Proteomes" id="UP000054776"/>
    </source>
</evidence>
<evidence type="ECO:0000256" key="3">
    <source>
        <dbReference type="PIRSR" id="PIRSR600407-1"/>
    </source>
</evidence>